<evidence type="ECO:0000313" key="2">
    <source>
        <dbReference type="EMBL" id="BDX08439.1"/>
    </source>
</evidence>
<keyword evidence="3" id="KW-1185">Reference proteome</keyword>
<dbReference type="Gene3D" id="3.40.1350.10">
    <property type="match status" value="1"/>
</dbReference>
<accession>A0AA48HNF4</accession>
<dbReference type="Proteomes" id="UP001333710">
    <property type="component" value="Chromosome"/>
</dbReference>
<dbReference type="InterPro" id="IPR011856">
    <property type="entry name" value="tRNA_endonuc-like_dom_sf"/>
</dbReference>
<dbReference type="RefSeq" id="WP_338294508.1">
    <property type="nucleotide sequence ID" value="NZ_AP027272.1"/>
</dbReference>
<proteinExistence type="predicted"/>
<dbReference type="InterPro" id="IPR011335">
    <property type="entry name" value="Restrct_endonuc-II-like"/>
</dbReference>
<organism evidence="2 3">
    <name type="scientific">Planctobacterium marinum</name>
    <dbReference type="NCBI Taxonomy" id="1631968"/>
    <lineage>
        <taxon>Bacteria</taxon>
        <taxon>Pseudomonadati</taxon>
        <taxon>Pseudomonadota</taxon>
        <taxon>Gammaproteobacteria</taxon>
        <taxon>Alteromonadales</taxon>
        <taxon>Alteromonadaceae</taxon>
        <taxon>Planctobacterium</taxon>
    </lineage>
</organism>
<dbReference type="GO" id="GO:0003676">
    <property type="term" value="F:nucleic acid binding"/>
    <property type="evidence" value="ECO:0007669"/>
    <property type="project" value="InterPro"/>
</dbReference>
<dbReference type="KEGG" id="pmaw:MACH26_39600"/>
<protein>
    <submittedName>
        <fullName evidence="2">Transposase</fullName>
    </submittedName>
</protein>
<gene>
    <name evidence="2" type="ORF">MACH26_39600</name>
</gene>
<reference evidence="2" key="1">
    <citation type="submission" date="2023-01" db="EMBL/GenBank/DDBJ databases">
        <title>Complete genome sequence of Planctobacterium marinum strain Dej080120_11.</title>
        <authorList>
            <person name="Ueki S."/>
            <person name="Maruyama F."/>
        </authorList>
    </citation>
    <scope>NUCLEOTIDE SEQUENCE</scope>
    <source>
        <strain evidence="2">Dej080120_11</strain>
    </source>
</reference>
<dbReference type="CDD" id="cd22362">
    <property type="entry name" value="TnsA_endonuclease-like"/>
    <property type="match status" value="1"/>
</dbReference>
<dbReference type="EMBL" id="AP027272">
    <property type="protein sequence ID" value="BDX08439.1"/>
    <property type="molecule type" value="Genomic_DNA"/>
</dbReference>
<dbReference type="AlphaFoldDB" id="A0AA48HNF4"/>
<dbReference type="InterPro" id="IPR014833">
    <property type="entry name" value="TnsA_N"/>
</dbReference>
<evidence type="ECO:0000259" key="1">
    <source>
        <dbReference type="Pfam" id="PF08722"/>
    </source>
</evidence>
<evidence type="ECO:0000313" key="3">
    <source>
        <dbReference type="Proteomes" id="UP001333710"/>
    </source>
</evidence>
<sequence>MGKIRKLETIEDFSRALKQGYGVGEGANYKPWLRIQDVKSQGGRSTVQGIKTGRQHHFLSTGESELFYLTEFCDSVIDVREQFPIFPITYTQKVAKLLGIKHPTHPISKQPIPITTDQLLTKRNSLKSEPNFHAISVKDESFLENERDGQKQDLERVCWELLGVPFNIYIGGGINAIKSNNIKWITSRLRDEKLSFTEEQISASLNLIRLGRIDLAALYTQFEYSGIAETADAGGLLQYLIFHKFIRVDLSCRIVENGFIYVVDILQTNEDRQHSAAS</sequence>
<dbReference type="SUPFAM" id="SSF52980">
    <property type="entry name" value="Restriction endonuclease-like"/>
    <property type="match status" value="1"/>
</dbReference>
<feature type="domain" description="TnsA endonuclease N-terminal" evidence="1">
    <location>
        <begin position="74"/>
        <end position="169"/>
    </location>
</feature>
<dbReference type="Pfam" id="PF08722">
    <property type="entry name" value="Tn7_TnsA-like_N"/>
    <property type="match status" value="1"/>
</dbReference>
<name>A0AA48HNF4_9ALTE</name>